<dbReference type="InterPro" id="IPR002636">
    <property type="entry name" value="DUF29"/>
</dbReference>
<comment type="caution">
    <text evidence="1">The sequence shown here is derived from an EMBL/GenBank/DDBJ whole genome shotgun (WGS) entry which is preliminary data.</text>
</comment>
<dbReference type="EMBL" id="AZHX01000535">
    <property type="protein sequence ID" value="ETX07079.1"/>
    <property type="molecule type" value="Genomic_DNA"/>
</dbReference>
<organism evidence="1 2">
    <name type="scientific">Candidatus Entotheonella gemina</name>
    <dbReference type="NCBI Taxonomy" id="1429439"/>
    <lineage>
        <taxon>Bacteria</taxon>
        <taxon>Pseudomonadati</taxon>
        <taxon>Nitrospinota/Tectimicrobiota group</taxon>
        <taxon>Candidatus Tectimicrobiota</taxon>
        <taxon>Candidatus Entotheonellia</taxon>
        <taxon>Candidatus Entotheonellales</taxon>
        <taxon>Candidatus Entotheonellaceae</taxon>
        <taxon>Candidatus Entotheonella</taxon>
    </lineage>
</organism>
<dbReference type="Pfam" id="PF01724">
    <property type="entry name" value="DUF29"/>
    <property type="match status" value="1"/>
</dbReference>
<name>W4M9L7_9BACT</name>
<sequence>MLGEVTSVADYDTDFFEWTQHQAAALAAGKASELDWANLAEEIESLGKRDRRELRSRLEILVMHLLKWCYQPERRQTGHSWSSTIWEQRGRIEQILEDSPSLRRLVPDMITQDYQWVRQRTSDETGLLRETFPELCPWTAEEVLDVTFWPEPD</sequence>
<evidence type="ECO:0000313" key="2">
    <source>
        <dbReference type="Proteomes" id="UP000019140"/>
    </source>
</evidence>
<keyword evidence="2" id="KW-1185">Reference proteome</keyword>
<gene>
    <name evidence="1" type="ORF">ETSY2_13285</name>
</gene>
<dbReference type="PATRIC" id="fig|1429439.4.peg.2273"/>
<dbReference type="AlphaFoldDB" id="W4M9L7"/>
<dbReference type="HOGENOM" id="CLU_116670_0_1_7"/>
<dbReference type="PANTHER" id="PTHR34235">
    <property type="entry name" value="SLR1203 PROTEIN-RELATED"/>
    <property type="match status" value="1"/>
</dbReference>
<dbReference type="Gene3D" id="1.20.1220.20">
    <property type="entry name" value="Uncharcterised protein PF01724"/>
    <property type="match status" value="1"/>
</dbReference>
<evidence type="ECO:0000313" key="1">
    <source>
        <dbReference type="EMBL" id="ETX07079.1"/>
    </source>
</evidence>
<proteinExistence type="predicted"/>
<evidence type="ECO:0008006" key="3">
    <source>
        <dbReference type="Google" id="ProtNLM"/>
    </source>
</evidence>
<accession>W4M9L7</accession>
<reference evidence="1 2" key="1">
    <citation type="journal article" date="2014" name="Nature">
        <title>An environmental bacterial taxon with a large and distinct metabolic repertoire.</title>
        <authorList>
            <person name="Wilson M.C."/>
            <person name="Mori T."/>
            <person name="Ruckert C."/>
            <person name="Uria A.R."/>
            <person name="Helf M.J."/>
            <person name="Takada K."/>
            <person name="Gernert C."/>
            <person name="Steffens U.A."/>
            <person name="Heycke N."/>
            <person name="Schmitt S."/>
            <person name="Rinke C."/>
            <person name="Helfrich E.J."/>
            <person name="Brachmann A.O."/>
            <person name="Gurgui C."/>
            <person name="Wakimoto T."/>
            <person name="Kracht M."/>
            <person name="Crusemann M."/>
            <person name="Hentschel U."/>
            <person name="Abe I."/>
            <person name="Matsunaga S."/>
            <person name="Kalinowski J."/>
            <person name="Takeyama H."/>
            <person name="Piel J."/>
        </authorList>
    </citation>
    <scope>NUCLEOTIDE SEQUENCE [LARGE SCALE GENOMIC DNA]</scope>
    <source>
        <strain evidence="2">TSY2</strain>
    </source>
</reference>
<protein>
    <recommendedName>
        <fullName evidence="3">DUF29 domain-containing protein</fullName>
    </recommendedName>
</protein>
<dbReference type="Proteomes" id="UP000019140">
    <property type="component" value="Unassembled WGS sequence"/>
</dbReference>